<dbReference type="RefSeq" id="WP_340364754.1">
    <property type="nucleotide sequence ID" value="NZ_JBBKZV010000009.1"/>
</dbReference>
<protein>
    <submittedName>
        <fullName evidence="6">Helix-turn-helix domain-containing protein</fullName>
    </submittedName>
</protein>
<dbReference type="SMART" id="SM00346">
    <property type="entry name" value="HTH_ICLR"/>
    <property type="match status" value="1"/>
</dbReference>
<evidence type="ECO:0000256" key="1">
    <source>
        <dbReference type="ARBA" id="ARBA00023015"/>
    </source>
</evidence>
<dbReference type="PANTHER" id="PTHR30136:SF24">
    <property type="entry name" value="HTH-TYPE TRANSCRIPTIONAL REPRESSOR ALLR"/>
    <property type="match status" value="1"/>
</dbReference>
<dbReference type="SUPFAM" id="SSF46785">
    <property type="entry name" value="Winged helix' DNA-binding domain"/>
    <property type="match status" value="1"/>
</dbReference>
<gene>
    <name evidence="6" type="ORF">WKW80_17065</name>
</gene>
<dbReference type="InterPro" id="IPR029016">
    <property type="entry name" value="GAF-like_dom_sf"/>
</dbReference>
<dbReference type="Proteomes" id="UP001363010">
    <property type="component" value="Unassembled WGS sequence"/>
</dbReference>
<dbReference type="InterPro" id="IPR036390">
    <property type="entry name" value="WH_DNA-bd_sf"/>
</dbReference>
<evidence type="ECO:0000256" key="3">
    <source>
        <dbReference type="ARBA" id="ARBA00023163"/>
    </source>
</evidence>
<dbReference type="InterPro" id="IPR014757">
    <property type="entry name" value="Tscrpt_reg_IclR_C"/>
</dbReference>
<dbReference type="InterPro" id="IPR050707">
    <property type="entry name" value="HTH_MetabolicPath_Reg"/>
</dbReference>
<dbReference type="Gene3D" id="1.10.10.10">
    <property type="entry name" value="Winged helix-like DNA-binding domain superfamily/Winged helix DNA-binding domain"/>
    <property type="match status" value="1"/>
</dbReference>
<feature type="domain" description="IclR-ED" evidence="5">
    <location>
        <begin position="63"/>
        <end position="245"/>
    </location>
</feature>
<dbReference type="PROSITE" id="PS51078">
    <property type="entry name" value="ICLR_ED"/>
    <property type="match status" value="1"/>
</dbReference>
<evidence type="ECO:0000259" key="5">
    <source>
        <dbReference type="PROSITE" id="PS51078"/>
    </source>
</evidence>
<evidence type="ECO:0000259" key="4">
    <source>
        <dbReference type="PROSITE" id="PS51077"/>
    </source>
</evidence>
<dbReference type="InterPro" id="IPR005471">
    <property type="entry name" value="Tscrpt_reg_IclR_N"/>
</dbReference>
<comment type="caution">
    <text evidence="6">The sequence shown here is derived from an EMBL/GenBank/DDBJ whole genome shotgun (WGS) entry which is preliminary data.</text>
</comment>
<name>A0ABU8W0Z7_9BURK</name>
<sequence length="249" mass="27046">MAKTANVLQVLHLFTQARHQVRVAEIARLLEVSSATAYRYVAELEHTGFIESAATGVYVLGPAIVELDRQIRLHDPLIAAASDIMRTLSERTGGTTILARLHASKVVCVDQVRGRHGPKAVSYERGRAMPLYRGATSTVILAQLDRDAIRALAERDASEIRKAGLPTNPQALAERLRALGEKLVAHTQGEVDADALGWAIAIQHGKHLLGSLSVVMSRDAPDLAPQRIAEQLRRAALRVQGRLDSLKAS</sequence>
<evidence type="ECO:0000313" key="7">
    <source>
        <dbReference type="Proteomes" id="UP001363010"/>
    </source>
</evidence>
<keyword evidence="3" id="KW-0804">Transcription</keyword>
<keyword evidence="2" id="KW-0238">DNA-binding</keyword>
<evidence type="ECO:0000313" key="6">
    <source>
        <dbReference type="EMBL" id="MEJ8823726.1"/>
    </source>
</evidence>
<evidence type="ECO:0000256" key="2">
    <source>
        <dbReference type="ARBA" id="ARBA00023125"/>
    </source>
</evidence>
<feature type="domain" description="HTH iclR-type" evidence="4">
    <location>
        <begin position="1"/>
        <end position="62"/>
    </location>
</feature>
<keyword evidence="1" id="KW-0805">Transcription regulation</keyword>
<reference evidence="6 7" key="1">
    <citation type="submission" date="2024-03" db="EMBL/GenBank/DDBJ databases">
        <title>Novel species of the genus Variovorax.</title>
        <authorList>
            <person name="Liu Q."/>
            <person name="Xin Y.-H."/>
        </authorList>
    </citation>
    <scope>NUCLEOTIDE SEQUENCE [LARGE SCALE GENOMIC DNA]</scope>
    <source>
        <strain evidence="6 7">KACC 18501</strain>
    </source>
</reference>
<dbReference type="EMBL" id="JBBKZV010000009">
    <property type="protein sequence ID" value="MEJ8823726.1"/>
    <property type="molecule type" value="Genomic_DNA"/>
</dbReference>
<dbReference type="PANTHER" id="PTHR30136">
    <property type="entry name" value="HELIX-TURN-HELIX TRANSCRIPTIONAL REGULATOR, ICLR FAMILY"/>
    <property type="match status" value="1"/>
</dbReference>
<accession>A0ABU8W0Z7</accession>
<dbReference type="SUPFAM" id="SSF55781">
    <property type="entry name" value="GAF domain-like"/>
    <property type="match status" value="1"/>
</dbReference>
<dbReference type="Pfam" id="PF09339">
    <property type="entry name" value="HTH_IclR"/>
    <property type="match status" value="1"/>
</dbReference>
<dbReference type="Gene3D" id="3.30.450.40">
    <property type="match status" value="1"/>
</dbReference>
<dbReference type="Pfam" id="PF01614">
    <property type="entry name" value="IclR_C"/>
    <property type="match status" value="1"/>
</dbReference>
<dbReference type="InterPro" id="IPR036388">
    <property type="entry name" value="WH-like_DNA-bd_sf"/>
</dbReference>
<dbReference type="PROSITE" id="PS51077">
    <property type="entry name" value="HTH_ICLR"/>
    <property type="match status" value="1"/>
</dbReference>
<organism evidence="6 7">
    <name type="scientific">Variovorax humicola</name>
    <dbReference type="NCBI Taxonomy" id="1769758"/>
    <lineage>
        <taxon>Bacteria</taxon>
        <taxon>Pseudomonadati</taxon>
        <taxon>Pseudomonadota</taxon>
        <taxon>Betaproteobacteria</taxon>
        <taxon>Burkholderiales</taxon>
        <taxon>Comamonadaceae</taxon>
        <taxon>Variovorax</taxon>
    </lineage>
</organism>
<keyword evidence="7" id="KW-1185">Reference proteome</keyword>
<proteinExistence type="predicted"/>